<keyword evidence="1" id="KW-0175">Coiled coil</keyword>
<protein>
    <recommendedName>
        <fullName evidence="4">RNA polymerase, sigma-24 subunit, ECF subfamily</fullName>
    </recommendedName>
</protein>
<dbReference type="HOGENOM" id="CLU_1406180_0_0_7"/>
<feature type="coiled-coil region" evidence="1">
    <location>
        <begin position="132"/>
        <end position="162"/>
    </location>
</feature>
<proteinExistence type="predicted"/>
<dbReference type="InterPro" id="IPR014284">
    <property type="entry name" value="RNA_pol_sigma-70_dom"/>
</dbReference>
<evidence type="ECO:0000313" key="2">
    <source>
        <dbReference type="EMBL" id="ABC81891.1"/>
    </source>
</evidence>
<accession>Q2IJR1</accession>
<reference evidence="2 3" key="1">
    <citation type="submission" date="2006-01" db="EMBL/GenBank/DDBJ databases">
        <title>Complete sequence of Anaeromyxobacter dehalogenans 2CP-C.</title>
        <authorList>
            <consortium name="US DOE Joint Genome Institute"/>
            <person name="Copeland A."/>
            <person name="Lucas S."/>
            <person name="Lapidus A."/>
            <person name="Barry K."/>
            <person name="Detter J.C."/>
            <person name="Glavina T."/>
            <person name="Hammon N."/>
            <person name="Israni S."/>
            <person name="Pitluck S."/>
            <person name="Brettin T."/>
            <person name="Bruce D."/>
            <person name="Han C."/>
            <person name="Tapia R."/>
            <person name="Gilna P."/>
            <person name="Kiss H."/>
            <person name="Schmutz J."/>
            <person name="Larimer F."/>
            <person name="Land M."/>
            <person name="Kyrpides N."/>
            <person name="Anderson I."/>
            <person name="Sanford R.A."/>
            <person name="Ritalahti K.M."/>
            <person name="Thomas H.S."/>
            <person name="Kirby J.R."/>
            <person name="Zhulin I.B."/>
            <person name="Loeffler F.E."/>
            <person name="Richardson P."/>
        </authorList>
    </citation>
    <scope>NUCLEOTIDE SEQUENCE [LARGE SCALE GENOMIC DNA]</scope>
    <source>
        <strain evidence="2 3">2CP-C</strain>
    </source>
</reference>
<gene>
    <name evidence="2" type="ordered locus">Adeh_2121</name>
</gene>
<evidence type="ECO:0008006" key="4">
    <source>
        <dbReference type="Google" id="ProtNLM"/>
    </source>
</evidence>
<sequence length="213" mass="24262">MTHPVPVSTARAGSSTLRGMDVESRVSAALEAGDHRLAATEIIRGYGPRILGYLNVLLRDETAASDAFALFAEQVWRGMPGFQRRSSARTWAFKAAWSAAMKVRDDAWRRLGQRLDTTEATRLAADVRTRTGVRLERQRQELEELRAMLDDEEQTLLVLRLDQQLSWDEVAEVLSQEGKRVDPATLRKRYERIKDRLAEIIRRRAVEGSREES</sequence>
<dbReference type="GO" id="GO:0006352">
    <property type="term" value="P:DNA-templated transcription initiation"/>
    <property type="evidence" value="ECO:0007669"/>
    <property type="project" value="InterPro"/>
</dbReference>
<dbReference type="STRING" id="290397.Adeh_2121"/>
<dbReference type="eggNOG" id="COG1595">
    <property type="taxonomic scope" value="Bacteria"/>
</dbReference>
<dbReference type="GO" id="GO:0003700">
    <property type="term" value="F:DNA-binding transcription factor activity"/>
    <property type="evidence" value="ECO:0007669"/>
    <property type="project" value="InterPro"/>
</dbReference>
<dbReference type="Proteomes" id="UP000001935">
    <property type="component" value="Chromosome"/>
</dbReference>
<evidence type="ECO:0000313" key="3">
    <source>
        <dbReference type="Proteomes" id="UP000001935"/>
    </source>
</evidence>
<dbReference type="AlphaFoldDB" id="Q2IJR1"/>
<dbReference type="SUPFAM" id="SSF88946">
    <property type="entry name" value="Sigma2 domain of RNA polymerase sigma factors"/>
    <property type="match status" value="1"/>
</dbReference>
<dbReference type="Gene3D" id="1.10.1740.10">
    <property type="match status" value="1"/>
</dbReference>
<evidence type="ECO:0000256" key="1">
    <source>
        <dbReference type="SAM" id="Coils"/>
    </source>
</evidence>
<dbReference type="EMBL" id="CP000251">
    <property type="protein sequence ID" value="ABC81891.1"/>
    <property type="molecule type" value="Genomic_DNA"/>
</dbReference>
<dbReference type="InterPro" id="IPR036388">
    <property type="entry name" value="WH-like_DNA-bd_sf"/>
</dbReference>
<organism evidence="2 3">
    <name type="scientific">Anaeromyxobacter dehalogenans (strain 2CP-C)</name>
    <dbReference type="NCBI Taxonomy" id="290397"/>
    <lineage>
        <taxon>Bacteria</taxon>
        <taxon>Pseudomonadati</taxon>
        <taxon>Myxococcota</taxon>
        <taxon>Myxococcia</taxon>
        <taxon>Myxococcales</taxon>
        <taxon>Cystobacterineae</taxon>
        <taxon>Anaeromyxobacteraceae</taxon>
        <taxon>Anaeromyxobacter</taxon>
    </lineage>
</organism>
<dbReference type="Gene3D" id="1.10.10.10">
    <property type="entry name" value="Winged helix-like DNA-binding domain superfamily/Winged helix DNA-binding domain"/>
    <property type="match status" value="1"/>
</dbReference>
<dbReference type="NCBIfam" id="TIGR02937">
    <property type="entry name" value="sigma70-ECF"/>
    <property type="match status" value="1"/>
</dbReference>
<name>Q2IJR1_ANADE</name>
<dbReference type="KEGG" id="ade:Adeh_2121"/>
<dbReference type="InterPro" id="IPR013325">
    <property type="entry name" value="RNA_pol_sigma_r2"/>
</dbReference>